<evidence type="ECO:0000313" key="1">
    <source>
        <dbReference type="EMBL" id="QBR02830.1"/>
    </source>
</evidence>
<dbReference type="GO" id="GO:0008410">
    <property type="term" value="F:CoA-transferase activity"/>
    <property type="evidence" value="ECO:0007669"/>
    <property type="project" value="InterPro"/>
</dbReference>
<accession>A0A4P7D6Z5</accession>
<proteinExistence type="predicted"/>
<name>A0A4P7D6Z5_9BURK</name>
<dbReference type="PANTHER" id="PTHR43293:SF3">
    <property type="entry name" value="CHOLESTEROL RING-CLEAVING HYDROLASE IPDB SUBUNIT"/>
    <property type="match status" value="1"/>
</dbReference>
<evidence type="ECO:0000313" key="2">
    <source>
        <dbReference type="Proteomes" id="UP000295727"/>
    </source>
</evidence>
<dbReference type="Proteomes" id="UP000295727">
    <property type="component" value="Chromosome 4"/>
</dbReference>
<dbReference type="Pfam" id="PF01144">
    <property type="entry name" value="CoA_trans"/>
    <property type="match status" value="1"/>
</dbReference>
<sequence length="295" mass="31530">MKTLDKRLSARDVVAQLEDGMTIGIGGWGPRRKPMALVREIARSSLRDLTVVAYGGPDVGLLCAAGKVKKVVFGFVSLDVIPLEAHFRRARETGAIDVWELDEGLLQLGLRAAAARLPFLPTRVGLGTDLLRHAPHLRTVRSPYEDAETLLAMPAIELDAALLHVNAADAMGNTRIDGPDPFFDAWFARAAKRTFVSCETLAESLAGPDLEAARRNPFERSLVTGVVHAPCGAHPTSCAPAYGWDLPHLKAYSAAAASPEQTAAYLRDVVGPNEHAYLQGAGGPSHVAALPLPIL</sequence>
<keyword evidence="1" id="KW-0808">Transferase</keyword>
<dbReference type="SUPFAM" id="SSF100950">
    <property type="entry name" value="NagB/RpiA/CoA transferase-like"/>
    <property type="match status" value="1"/>
</dbReference>
<dbReference type="RefSeq" id="WP_134758345.1">
    <property type="nucleotide sequence ID" value="NZ_CP038151.1"/>
</dbReference>
<organism evidence="1 2">
    <name type="scientific">Paraburkholderia pallida</name>
    <dbReference type="NCBI Taxonomy" id="2547399"/>
    <lineage>
        <taxon>Bacteria</taxon>
        <taxon>Pseudomonadati</taxon>
        <taxon>Pseudomonadota</taxon>
        <taxon>Betaproteobacteria</taxon>
        <taxon>Burkholderiales</taxon>
        <taxon>Burkholderiaceae</taxon>
        <taxon>Paraburkholderia</taxon>
    </lineage>
</organism>
<dbReference type="EMBL" id="CP038151">
    <property type="protein sequence ID" value="QBR02830.1"/>
    <property type="molecule type" value="Genomic_DNA"/>
</dbReference>
<dbReference type="AlphaFoldDB" id="A0A4P7D6Z5"/>
<keyword evidence="2" id="KW-1185">Reference proteome</keyword>
<dbReference type="InterPro" id="IPR004165">
    <property type="entry name" value="CoA_trans_fam_I"/>
</dbReference>
<protein>
    <submittedName>
        <fullName evidence="1">CoA transferase subunit A</fullName>
    </submittedName>
</protein>
<dbReference type="PANTHER" id="PTHR43293">
    <property type="entry name" value="ACETATE COA-TRANSFERASE YDIF"/>
    <property type="match status" value="1"/>
</dbReference>
<dbReference type="InterPro" id="IPR037171">
    <property type="entry name" value="NagB/RpiA_transferase-like"/>
</dbReference>
<dbReference type="OrthoDB" id="9777193at2"/>
<dbReference type="SMART" id="SM00882">
    <property type="entry name" value="CoA_trans"/>
    <property type="match status" value="1"/>
</dbReference>
<gene>
    <name evidence="1" type="ORF">E1956_37125</name>
</gene>
<dbReference type="KEGG" id="ppai:E1956_37125"/>
<reference evidence="1 2" key="1">
    <citation type="submission" date="2019-03" db="EMBL/GenBank/DDBJ databases">
        <title>Paraburkholderia sp. 7MH5, isolated from subtropical forest soil.</title>
        <authorList>
            <person name="Gao Z.-H."/>
            <person name="Qiu L.-H."/>
        </authorList>
    </citation>
    <scope>NUCLEOTIDE SEQUENCE [LARGE SCALE GENOMIC DNA]</scope>
    <source>
        <strain evidence="1 2">7MH5</strain>
    </source>
</reference>
<dbReference type="Gene3D" id="3.40.1080.10">
    <property type="entry name" value="Glutaconate Coenzyme A-transferase"/>
    <property type="match status" value="1"/>
</dbReference>
<dbReference type="Gene3D" id="3.30.30.40">
    <property type="match status" value="1"/>
</dbReference>